<dbReference type="Pfam" id="PF00622">
    <property type="entry name" value="SPRY"/>
    <property type="match status" value="1"/>
</dbReference>
<proteinExistence type="predicted"/>
<dbReference type="InterPro" id="IPR001870">
    <property type="entry name" value="B30.2/SPRY"/>
</dbReference>
<dbReference type="InterPro" id="IPR013320">
    <property type="entry name" value="ConA-like_dom_sf"/>
</dbReference>
<dbReference type="Proteomes" id="UP000439903">
    <property type="component" value="Unassembled WGS sequence"/>
</dbReference>
<gene>
    <name evidence="3" type="ORF">F8M41_002093</name>
</gene>
<organism evidence="3 4">
    <name type="scientific">Gigaspora margarita</name>
    <dbReference type="NCBI Taxonomy" id="4874"/>
    <lineage>
        <taxon>Eukaryota</taxon>
        <taxon>Fungi</taxon>
        <taxon>Fungi incertae sedis</taxon>
        <taxon>Mucoromycota</taxon>
        <taxon>Glomeromycotina</taxon>
        <taxon>Glomeromycetes</taxon>
        <taxon>Diversisporales</taxon>
        <taxon>Gigasporaceae</taxon>
        <taxon>Gigaspora</taxon>
    </lineage>
</organism>
<dbReference type="Gene3D" id="2.60.120.920">
    <property type="match status" value="1"/>
</dbReference>
<accession>A0A8H4A9I1</accession>
<dbReference type="InterPro" id="IPR043136">
    <property type="entry name" value="B30.2/SPRY_sf"/>
</dbReference>
<dbReference type="AlphaFoldDB" id="A0A8H4A9I1"/>
<protein>
    <submittedName>
        <fullName evidence="3">SPRY-domain-containing protein</fullName>
    </submittedName>
</protein>
<dbReference type="PROSITE" id="PS50188">
    <property type="entry name" value="B302_SPRY"/>
    <property type="match status" value="1"/>
</dbReference>
<keyword evidence="4" id="KW-1185">Reference proteome</keyword>
<dbReference type="SUPFAM" id="SSF49899">
    <property type="entry name" value="Concanavalin A-like lectins/glucanases"/>
    <property type="match status" value="1"/>
</dbReference>
<dbReference type="EMBL" id="WTPW01001177">
    <property type="protein sequence ID" value="KAF0450880.1"/>
    <property type="molecule type" value="Genomic_DNA"/>
</dbReference>
<dbReference type="SMART" id="SM00449">
    <property type="entry name" value="SPRY"/>
    <property type="match status" value="1"/>
</dbReference>
<evidence type="ECO:0000313" key="3">
    <source>
        <dbReference type="EMBL" id="KAF0450880.1"/>
    </source>
</evidence>
<dbReference type="PANTHER" id="PTHR12864">
    <property type="entry name" value="RAN BINDING PROTEIN 9-RELATED"/>
    <property type="match status" value="1"/>
</dbReference>
<evidence type="ECO:0000313" key="4">
    <source>
        <dbReference type="Proteomes" id="UP000439903"/>
    </source>
</evidence>
<reference evidence="3 4" key="1">
    <citation type="journal article" date="2019" name="Environ. Microbiol.">
        <title>At the nexus of three kingdoms: the genome of the mycorrhizal fungus Gigaspora margarita provides insights into plant, endobacterial and fungal interactions.</title>
        <authorList>
            <person name="Venice F."/>
            <person name="Ghignone S."/>
            <person name="Salvioli di Fossalunga A."/>
            <person name="Amselem J."/>
            <person name="Novero M."/>
            <person name="Xianan X."/>
            <person name="Sedzielewska Toro K."/>
            <person name="Morin E."/>
            <person name="Lipzen A."/>
            <person name="Grigoriev I.V."/>
            <person name="Henrissat B."/>
            <person name="Martin F.M."/>
            <person name="Bonfante P."/>
        </authorList>
    </citation>
    <scope>NUCLEOTIDE SEQUENCE [LARGE SCALE GENOMIC DNA]</scope>
    <source>
        <strain evidence="3 4">BEG34</strain>
    </source>
</reference>
<dbReference type="InterPro" id="IPR003877">
    <property type="entry name" value="SPRY_dom"/>
</dbReference>
<dbReference type="InterPro" id="IPR050618">
    <property type="entry name" value="Ubq-SigPath_Reg"/>
</dbReference>
<sequence>MTNIKNDKSLPFIPQYLRDSPLDIYNKTANTPISLPTKFNKNDRARCVQVMDKELIIRHAGGGTSSSIRTDHPIPRNAGVYYFEINLLNDILNYSPASVGLARKRFYLERHPGWEIKSIGYHGDDGMIYYESGHGSSYGPPFATGDTVGCCINYCDQKIFFTKNGVNLGIACKKIFAGKLYPVIGMHTYLTQIEINFGAKPFKFDIEHYAKSVFTKAMLQQYKFFTIRESEKYLEDNDEFVESDYETDEYETDEYPVDEDEFLESD</sequence>
<evidence type="ECO:0000259" key="2">
    <source>
        <dbReference type="PROSITE" id="PS50188"/>
    </source>
</evidence>
<dbReference type="OrthoDB" id="25503at2759"/>
<evidence type="ECO:0000256" key="1">
    <source>
        <dbReference type="SAM" id="MobiDB-lite"/>
    </source>
</evidence>
<feature type="region of interest" description="Disordered" evidence="1">
    <location>
        <begin position="242"/>
        <end position="266"/>
    </location>
</feature>
<comment type="caution">
    <text evidence="3">The sequence shown here is derived from an EMBL/GenBank/DDBJ whole genome shotgun (WGS) entry which is preliminary data.</text>
</comment>
<feature type="domain" description="B30.2/SPRY" evidence="2">
    <location>
        <begin position="17"/>
        <end position="202"/>
    </location>
</feature>
<name>A0A8H4A9I1_GIGMA</name>